<dbReference type="EMBL" id="FOHT01000006">
    <property type="protein sequence ID" value="SET12709.1"/>
    <property type="molecule type" value="Genomic_DNA"/>
</dbReference>
<proteinExistence type="predicted"/>
<dbReference type="KEGG" id="dori:FH5T_01275"/>
<evidence type="ECO:0000313" key="4">
    <source>
        <dbReference type="Proteomes" id="UP000181981"/>
    </source>
</evidence>
<dbReference type="eggNOG" id="ENOG5032V14">
    <property type="taxonomic scope" value="Bacteria"/>
</dbReference>
<dbReference type="Proteomes" id="UP000181981">
    <property type="component" value="Unassembled WGS sequence"/>
</dbReference>
<keyword evidence="3" id="KW-1185">Reference proteome</keyword>
<evidence type="ECO:0000313" key="3">
    <source>
        <dbReference type="Proteomes" id="UP000023772"/>
    </source>
</evidence>
<gene>
    <name evidence="1" type="ORF">FH5T_01275</name>
    <name evidence="2" type="ORF">SAMN05444285_106101</name>
</gene>
<evidence type="ECO:0000313" key="1">
    <source>
        <dbReference type="EMBL" id="AHW61445.1"/>
    </source>
</evidence>
<reference evidence="1 3" key="1">
    <citation type="submission" date="2014-03" db="EMBL/GenBank/DDBJ databases">
        <title>Complete genome sequence of a deeply braunched marine Bacteroidia bacterium Draconibacterium orientale type strain FH5T.</title>
        <authorList>
            <person name="Li X."/>
            <person name="Wang X."/>
            <person name="Xie Z."/>
            <person name="Du Z."/>
            <person name="Chen G."/>
        </authorList>
    </citation>
    <scope>NUCLEOTIDE SEQUENCE [LARGE SCALE GENOMIC DNA]</scope>
    <source>
        <strain evidence="1 3">FH5</strain>
    </source>
</reference>
<dbReference type="STRING" id="1168034.FH5T_01275"/>
<sequence length="199" mass="23556">MPNHIYNRLEVIGTDEQVKQVLEFIKGEPFENGSEMYIDFNKIIEKPKELNIKSDSISTTIQFLLFGTRSGIQEENIEEEQNFIKRFNSKELRKGFNLAIARQANFEKFGYSDWYDWSYANWGTKWNAYTQSLEKNNVVFFNTAWNGVPDLMIKLSLIFPDVTLKYTFEDYYISWNLEIKNGEVVNQQKNEVEWVPVDK</sequence>
<protein>
    <recommendedName>
        <fullName evidence="5">YubB ferredoxin-like domain-containing protein</fullName>
    </recommendedName>
</protein>
<evidence type="ECO:0000313" key="2">
    <source>
        <dbReference type="EMBL" id="SET12709.1"/>
    </source>
</evidence>
<accession>X5E1V9</accession>
<dbReference type="Proteomes" id="UP000023772">
    <property type="component" value="Chromosome"/>
</dbReference>
<dbReference type="HOGENOM" id="CLU_100167_0_0_10"/>
<evidence type="ECO:0008006" key="5">
    <source>
        <dbReference type="Google" id="ProtNLM"/>
    </source>
</evidence>
<dbReference type="OrthoDB" id="7992117at2"/>
<name>X5E1V9_9BACT</name>
<dbReference type="AlphaFoldDB" id="X5E1V9"/>
<dbReference type="EMBL" id="CP007451">
    <property type="protein sequence ID" value="AHW61445.1"/>
    <property type="molecule type" value="Genomic_DNA"/>
</dbReference>
<reference evidence="2 4" key="2">
    <citation type="submission" date="2016-10" db="EMBL/GenBank/DDBJ databases">
        <authorList>
            <person name="de Groot N.N."/>
        </authorList>
    </citation>
    <scope>NUCLEOTIDE SEQUENCE [LARGE SCALE GENOMIC DNA]</scope>
    <source>
        <strain evidence="2 4">DSM 25947</strain>
    </source>
</reference>
<dbReference type="RefSeq" id="WP_038554538.1">
    <property type="nucleotide sequence ID" value="NZ_FOHT01000006.1"/>
</dbReference>
<organism evidence="2 4">
    <name type="scientific">Draconibacterium orientale</name>
    <dbReference type="NCBI Taxonomy" id="1168034"/>
    <lineage>
        <taxon>Bacteria</taxon>
        <taxon>Pseudomonadati</taxon>
        <taxon>Bacteroidota</taxon>
        <taxon>Bacteroidia</taxon>
        <taxon>Marinilabiliales</taxon>
        <taxon>Prolixibacteraceae</taxon>
        <taxon>Draconibacterium</taxon>
    </lineage>
</organism>